<dbReference type="AlphaFoldDB" id="A0AAD3CLG5"/>
<feature type="compositionally biased region" description="Polar residues" evidence="1">
    <location>
        <begin position="81"/>
        <end position="102"/>
    </location>
</feature>
<dbReference type="EMBL" id="BLLK01000022">
    <property type="protein sequence ID" value="GFH46934.1"/>
    <property type="molecule type" value="Genomic_DNA"/>
</dbReference>
<evidence type="ECO:0000313" key="2">
    <source>
        <dbReference type="EMBL" id="GFH46934.1"/>
    </source>
</evidence>
<feature type="region of interest" description="Disordered" evidence="1">
    <location>
        <begin position="348"/>
        <end position="380"/>
    </location>
</feature>
<feature type="compositionally biased region" description="Polar residues" evidence="1">
    <location>
        <begin position="529"/>
        <end position="542"/>
    </location>
</feature>
<evidence type="ECO:0000256" key="1">
    <source>
        <dbReference type="SAM" id="MobiDB-lite"/>
    </source>
</evidence>
<gene>
    <name evidence="2" type="ORF">CTEN210_03408</name>
</gene>
<feature type="region of interest" description="Disordered" evidence="1">
    <location>
        <begin position="503"/>
        <end position="542"/>
    </location>
</feature>
<reference evidence="2 3" key="1">
    <citation type="journal article" date="2021" name="Sci. Rep.">
        <title>The genome of the diatom Chaetoceros tenuissimus carries an ancient integrated fragment of an extant virus.</title>
        <authorList>
            <person name="Hongo Y."/>
            <person name="Kimura K."/>
            <person name="Takaki Y."/>
            <person name="Yoshida Y."/>
            <person name="Baba S."/>
            <person name="Kobayashi G."/>
            <person name="Nagasaki K."/>
            <person name="Hano T."/>
            <person name="Tomaru Y."/>
        </authorList>
    </citation>
    <scope>NUCLEOTIDE SEQUENCE [LARGE SCALE GENOMIC DNA]</scope>
    <source>
        <strain evidence="2 3">NIES-3715</strain>
    </source>
</reference>
<keyword evidence="3" id="KW-1185">Reference proteome</keyword>
<sequence>MSSTIMTETSSNLDSWNDLSAALRQQTFASAGDAIFAPGGMGNIRGSKNENPFQSVPTAPLANPFSTASSTVSGSAPSTSQQSGFRGLSSMSLQRTDNPMNSDTRHDSSPTLSADSASVLSQSRHNSFVQIEQAFTQQTNKQQLPFIPNIQKEHGSAMNTNAALTPSHELLFQVKLARTSLENNPKLGRSDVLMKISVHIKSGKANAMNTSSTHIVQKWYTDLGRVHEHLGLSVHGIAFPSLGYGSNNQEQSITDGDSQKLQNYLSTVCDSILNMDSRSQIAQTFLASLDDEAKSLSDKIRMIILESRLFDTMNRFDLLQTRMINVENRFNESTNLVYYLKQKLEQMEQNPSRRSSGIVPGSEHSRQGVYNSQPTSTPGSYTETPVLVQNVPVRSASFSGVVVPSDNINPSQLISLAETVLNEKGPLPVGEVGKMLQEATGNPSLSQVLKERHNGLKKFLEKFSDKFIMSCDHPFNPHVYLRRSYSPDEQRLIENGSTAFLDKKVKKPRRKDNKKHNNSSSWPSSVSSTPILGSYQQSRDYY</sequence>
<feature type="region of interest" description="Disordered" evidence="1">
    <location>
        <begin position="42"/>
        <end position="119"/>
    </location>
</feature>
<protein>
    <submittedName>
        <fullName evidence="2">Nucleotidyltransferase family protein</fullName>
    </submittedName>
</protein>
<comment type="caution">
    <text evidence="2">The sequence shown here is derived from an EMBL/GenBank/DDBJ whole genome shotgun (WGS) entry which is preliminary data.</text>
</comment>
<accession>A0AAD3CLG5</accession>
<name>A0AAD3CLG5_9STRA</name>
<feature type="compositionally biased region" description="Low complexity" evidence="1">
    <location>
        <begin position="519"/>
        <end position="528"/>
    </location>
</feature>
<feature type="compositionally biased region" description="Basic residues" evidence="1">
    <location>
        <begin position="504"/>
        <end position="517"/>
    </location>
</feature>
<organism evidence="2 3">
    <name type="scientific">Chaetoceros tenuissimus</name>
    <dbReference type="NCBI Taxonomy" id="426638"/>
    <lineage>
        <taxon>Eukaryota</taxon>
        <taxon>Sar</taxon>
        <taxon>Stramenopiles</taxon>
        <taxon>Ochrophyta</taxon>
        <taxon>Bacillariophyta</taxon>
        <taxon>Coscinodiscophyceae</taxon>
        <taxon>Chaetocerotophycidae</taxon>
        <taxon>Chaetocerotales</taxon>
        <taxon>Chaetocerotaceae</taxon>
        <taxon>Chaetoceros</taxon>
    </lineage>
</organism>
<feature type="compositionally biased region" description="Polar residues" evidence="1">
    <location>
        <begin position="368"/>
        <end position="380"/>
    </location>
</feature>
<feature type="compositionally biased region" description="Polar residues" evidence="1">
    <location>
        <begin position="109"/>
        <end position="119"/>
    </location>
</feature>
<dbReference type="Proteomes" id="UP001054902">
    <property type="component" value="Unassembled WGS sequence"/>
</dbReference>
<proteinExistence type="predicted"/>
<feature type="compositionally biased region" description="Low complexity" evidence="1">
    <location>
        <begin position="66"/>
        <end position="80"/>
    </location>
</feature>
<evidence type="ECO:0000313" key="3">
    <source>
        <dbReference type="Proteomes" id="UP001054902"/>
    </source>
</evidence>